<organism evidence="4 5">
    <name type="scientific">Streptomyces cavernicola</name>
    <dbReference type="NCBI Taxonomy" id="3043613"/>
    <lineage>
        <taxon>Bacteria</taxon>
        <taxon>Bacillati</taxon>
        <taxon>Actinomycetota</taxon>
        <taxon>Actinomycetes</taxon>
        <taxon>Kitasatosporales</taxon>
        <taxon>Streptomycetaceae</taxon>
        <taxon>Streptomyces</taxon>
    </lineage>
</organism>
<dbReference type="Pfam" id="PF03713">
    <property type="entry name" value="DUF305"/>
    <property type="match status" value="1"/>
</dbReference>
<dbReference type="Proteomes" id="UP001223978">
    <property type="component" value="Unassembled WGS sequence"/>
</dbReference>
<dbReference type="EMBL" id="JASCIQ010000070">
    <property type="protein sequence ID" value="MDI3409359.1"/>
    <property type="molecule type" value="Genomic_DNA"/>
</dbReference>
<feature type="region of interest" description="Disordered" evidence="1">
    <location>
        <begin position="30"/>
        <end position="59"/>
    </location>
</feature>
<feature type="chain" id="PRO_5047452653" evidence="2">
    <location>
        <begin position="26"/>
        <end position="211"/>
    </location>
</feature>
<keyword evidence="2" id="KW-0732">Signal</keyword>
<feature type="compositionally biased region" description="Low complexity" evidence="1">
    <location>
        <begin position="42"/>
        <end position="55"/>
    </location>
</feature>
<sequence>MSRNRSRIRRAAAVAAAGAAALVLAACGSSGDGDAAAHDGHGSASKSPAASSPAKQGEHNAADVAFAQGMIPHHRQAVEMADLAESRAGSDDVKKLAEEIEKAQDPEIKTLSGWLTKWGEEVPKDGAMDHSAHGMGGMMTPEEMGKLEKASGKAFDTAFMELMIKHHEGAVTMAKTEKADGSFPDAKKMADAIIKSQSAEIARMNDLLGKD</sequence>
<evidence type="ECO:0000259" key="3">
    <source>
        <dbReference type="Pfam" id="PF03713"/>
    </source>
</evidence>
<dbReference type="RefSeq" id="WP_282547229.1">
    <property type="nucleotide sequence ID" value="NZ_JASCIQ010000070.1"/>
</dbReference>
<dbReference type="InterPro" id="IPR012347">
    <property type="entry name" value="Ferritin-like"/>
</dbReference>
<keyword evidence="5" id="KW-1185">Reference proteome</keyword>
<comment type="caution">
    <text evidence="4">The sequence shown here is derived from an EMBL/GenBank/DDBJ whole genome shotgun (WGS) entry which is preliminary data.</text>
</comment>
<name>A0ABT6SNE2_9ACTN</name>
<proteinExistence type="predicted"/>
<dbReference type="PANTHER" id="PTHR36933:SF1">
    <property type="entry name" value="SLL0788 PROTEIN"/>
    <property type="match status" value="1"/>
</dbReference>
<feature type="domain" description="DUF305" evidence="3">
    <location>
        <begin position="63"/>
        <end position="208"/>
    </location>
</feature>
<dbReference type="PANTHER" id="PTHR36933">
    <property type="entry name" value="SLL0788 PROTEIN"/>
    <property type="match status" value="1"/>
</dbReference>
<reference evidence="4 5" key="1">
    <citation type="submission" date="2023-05" db="EMBL/GenBank/DDBJ databases">
        <title>Draft genome sequence of Streptomyces sp. B-S-A6 isolated from a cave soil in Thailand.</title>
        <authorList>
            <person name="Chamroensaksri N."/>
            <person name="Muangham S."/>
        </authorList>
    </citation>
    <scope>NUCLEOTIDE SEQUENCE [LARGE SCALE GENOMIC DNA]</scope>
    <source>
        <strain evidence="4 5">B-S-A6</strain>
    </source>
</reference>
<dbReference type="InterPro" id="IPR005183">
    <property type="entry name" value="DUF305_CopM-like"/>
</dbReference>
<evidence type="ECO:0000256" key="1">
    <source>
        <dbReference type="SAM" id="MobiDB-lite"/>
    </source>
</evidence>
<evidence type="ECO:0000313" key="4">
    <source>
        <dbReference type="EMBL" id="MDI3409359.1"/>
    </source>
</evidence>
<dbReference type="PROSITE" id="PS51257">
    <property type="entry name" value="PROKAR_LIPOPROTEIN"/>
    <property type="match status" value="1"/>
</dbReference>
<feature type="signal peptide" evidence="2">
    <location>
        <begin position="1"/>
        <end position="25"/>
    </location>
</feature>
<protein>
    <submittedName>
        <fullName evidence="4">DUF305 domain-containing protein</fullName>
    </submittedName>
</protein>
<accession>A0ABT6SNE2</accession>
<gene>
    <name evidence="4" type="ORF">QIS96_36750</name>
</gene>
<dbReference type="Gene3D" id="1.20.1260.10">
    <property type="match status" value="1"/>
</dbReference>
<evidence type="ECO:0000313" key="5">
    <source>
        <dbReference type="Proteomes" id="UP001223978"/>
    </source>
</evidence>
<evidence type="ECO:0000256" key="2">
    <source>
        <dbReference type="SAM" id="SignalP"/>
    </source>
</evidence>